<dbReference type="PANTHER" id="PTHR46796:SF13">
    <property type="entry name" value="HTH-TYPE TRANSCRIPTIONAL ACTIVATOR RHAS"/>
    <property type="match status" value="1"/>
</dbReference>
<dbReference type="SUPFAM" id="SSF46689">
    <property type="entry name" value="Homeodomain-like"/>
    <property type="match status" value="2"/>
</dbReference>
<dbReference type="InterPro" id="IPR032783">
    <property type="entry name" value="AraC_lig"/>
</dbReference>
<evidence type="ECO:0000256" key="4">
    <source>
        <dbReference type="ARBA" id="ARBA00023159"/>
    </source>
</evidence>
<dbReference type="InterPro" id="IPR009057">
    <property type="entry name" value="Homeodomain-like_sf"/>
</dbReference>
<gene>
    <name evidence="7" type="ORF">ITP53_23745</name>
</gene>
<dbReference type="Pfam" id="PF12833">
    <property type="entry name" value="HTH_18"/>
    <property type="match status" value="1"/>
</dbReference>
<dbReference type="SUPFAM" id="SSF51215">
    <property type="entry name" value="Regulatory protein AraC"/>
    <property type="match status" value="1"/>
</dbReference>
<dbReference type="Proteomes" id="UP000605361">
    <property type="component" value="Unassembled WGS sequence"/>
</dbReference>
<keyword evidence="1" id="KW-0963">Cytoplasm</keyword>
<dbReference type="EMBL" id="JADOGI010000072">
    <property type="protein sequence ID" value="MBF8188688.1"/>
    <property type="molecule type" value="Genomic_DNA"/>
</dbReference>
<dbReference type="PROSITE" id="PS00041">
    <property type="entry name" value="HTH_ARAC_FAMILY_1"/>
    <property type="match status" value="1"/>
</dbReference>
<evidence type="ECO:0000313" key="7">
    <source>
        <dbReference type="EMBL" id="MBF8188688.1"/>
    </source>
</evidence>
<dbReference type="InterPro" id="IPR018062">
    <property type="entry name" value="HTH_AraC-typ_CS"/>
</dbReference>
<protein>
    <submittedName>
        <fullName evidence="7">AraC family transcriptional regulator</fullName>
    </submittedName>
</protein>
<dbReference type="InterPro" id="IPR050204">
    <property type="entry name" value="AraC_XylS_family_regulators"/>
</dbReference>
<evidence type="ECO:0000313" key="8">
    <source>
        <dbReference type="Proteomes" id="UP000605361"/>
    </source>
</evidence>
<accession>A0A931ADT6</accession>
<dbReference type="Gene3D" id="1.10.10.60">
    <property type="entry name" value="Homeodomain-like"/>
    <property type="match status" value="2"/>
</dbReference>
<keyword evidence="3" id="KW-0238">DNA-binding</keyword>
<proteinExistence type="predicted"/>
<reference evidence="7" key="1">
    <citation type="submission" date="2020-11" db="EMBL/GenBank/DDBJ databases">
        <title>Whole-genome analyses of Nonomuraea sp. K274.</title>
        <authorList>
            <person name="Veyisoglu A."/>
        </authorList>
    </citation>
    <scope>NUCLEOTIDE SEQUENCE</scope>
    <source>
        <strain evidence="7">K274</strain>
    </source>
</reference>
<dbReference type="Pfam" id="PF12852">
    <property type="entry name" value="Cupin_6"/>
    <property type="match status" value="1"/>
</dbReference>
<keyword evidence="8" id="KW-1185">Reference proteome</keyword>
<sequence>MDLLADVLAVSGVRGALGVRLETGGTWGLWLDDFPGAALHAVTAGTAWLTTPGHPPTELTAGDVVLLPAGTEHGLSNAPGTTAGPCDKAAAARAWATGDAVQLGSRPLHTRIVTAHYDHDPAVRTQVLNALPDLVHVGTATGAACLDDTVRLIARELAHPQIAMTAVLNSMVDILLIQLLRAWLAARPAQQQGSWLGVLSDPVVREAMTRIHQEPARPWTTATLAAAISVSRATLSRRFPQAVGQTPAAYLTQWRMDLAALRLRDTHDSVETIATSVGYASVPAFSRAFSRARGQAPGQYRAGIRDRHRAAA</sequence>
<name>A0A931ADT6_9ACTN</name>
<evidence type="ECO:0000256" key="5">
    <source>
        <dbReference type="ARBA" id="ARBA00023163"/>
    </source>
</evidence>
<evidence type="ECO:0000259" key="6">
    <source>
        <dbReference type="PROSITE" id="PS01124"/>
    </source>
</evidence>
<dbReference type="InterPro" id="IPR014710">
    <property type="entry name" value="RmlC-like_jellyroll"/>
</dbReference>
<keyword evidence="5" id="KW-0804">Transcription</keyword>
<dbReference type="Gene3D" id="2.60.120.10">
    <property type="entry name" value="Jelly Rolls"/>
    <property type="match status" value="1"/>
</dbReference>
<dbReference type="PROSITE" id="PS01124">
    <property type="entry name" value="HTH_ARAC_FAMILY_2"/>
    <property type="match status" value="1"/>
</dbReference>
<dbReference type="InterPro" id="IPR037923">
    <property type="entry name" value="HTH-like"/>
</dbReference>
<dbReference type="InterPro" id="IPR018060">
    <property type="entry name" value="HTH_AraC"/>
</dbReference>
<evidence type="ECO:0000256" key="1">
    <source>
        <dbReference type="ARBA" id="ARBA00022490"/>
    </source>
</evidence>
<evidence type="ECO:0000256" key="2">
    <source>
        <dbReference type="ARBA" id="ARBA00023015"/>
    </source>
</evidence>
<dbReference type="SMART" id="SM00342">
    <property type="entry name" value="HTH_ARAC"/>
    <property type="match status" value="1"/>
</dbReference>
<dbReference type="GO" id="GO:0043565">
    <property type="term" value="F:sequence-specific DNA binding"/>
    <property type="evidence" value="ECO:0007669"/>
    <property type="project" value="InterPro"/>
</dbReference>
<evidence type="ECO:0000256" key="3">
    <source>
        <dbReference type="ARBA" id="ARBA00023125"/>
    </source>
</evidence>
<comment type="caution">
    <text evidence="7">The sequence shown here is derived from an EMBL/GenBank/DDBJ whole genome shotgun (WGS) entry which is preliminary data.</text>
</comment>
<organism evidence="7 8">
    <name type="scientific">Nonomuraea cypriaca</name>
    <dbReference type="NCBI Taxonomy" id="1187855"/>
    <lineage>
        <taxon>Bacteria</taxon>
        <taxon>Bacillati</taxon>
        <taxon>Actinomycetota</taxon>
        <taxon>Actinomycetes</taxon>
        <taxon>Streptosporangiales</taxon>
        <taxon>Streptosporangiaceae</taxon>
        <taxon>Nonomuraea</taxon>
    </lineage>
</organism>
<dbReference type="RefSeq" id="WP_195897638.1">
    <property type="nucleotide sequence ID" value="NZ_JADOGI010000072.1"/>
</dbReference>
<keyword evidence="4" id="KW-0010">Activator</keyword>
<dbReference type="PANTHER" id="PTHR46796">
    <property type="entry name" value="HTH-TYPE TRANSCRIPTIONAL ACTIVATOR RHAS-RELATED"/>
    <property type="match status" value="1"/>
</dbReference>
<feature type="domain" description="HTH araC/xylS-type" evidence="6">
    <location>
        <begin position="205"/>
        <end position="303"/>
    </location>
</feature>
<keyword evidence="2" id="KW-0805">Transcription regulation</keyword>
<dbReference type="GO" id="GO:0003700">
    <property type="term" value="F:DNA-binding transcription factor activity"/>
    <property type="evidence" value="ECO:0007669"/>
    <property type="project" value="InterPro"/>
</dbReference>
<dbReference type="AlphaFoldDB" id="A0A931ADT6"/>